<keyword evidence="8" id="KW-1185">Reference proteome</keyword>
<feature type="transmembrane region" description="Helical" evidence="6">
    <location>
        <begin position="470"/>
        <end position="491"/>
    </location>
</feature>
<evidence type="ECO:0000256" key="3">
    <source>
        <dbReference type="ARBA" id="ARBA00022692"/>
    </source>
</evidence>
<evidence type="ECO:0000256" key="4">
    <source>
        <dbReference type="ARBA" id="ARBA00022989"/>
    </source>
</evidence>
<feature type="transmembrane region" description="Helical" evidence="6">
    <location>
        <begin position="230"/>
        <end position="254"/>
    </location>
</feature>
<evidence type="ECO:0000256" key="1">
    <source>
        <dbReference type="ARBA" id="ARBA00004651"/>
    </source>
</evidence>
<feature type="transmembrane region" description="Helical" evidence="6">
    <location>
        <begin position="145"/>
        <end position="165"/>
    </location>
</feature>
<dbReference type="Proteomes" id="UP001596138">
    <property type="component" value="Unassembled WGS sequence"/>
</dbReference>
<feature type="transmembrane region" description="Helical" evidence="6">
    <location>
        <begin position="527"/>
        <end position="546"/>
    </location>
</feature>
<dbReference type="EMBL" id="JBHSTI010000005">
    <property type="protein sequence ID" value="MFC6236965.1"/>
    <property type="molecule type" value="Genomic_DNA"/>
</dbReference>
<keyword evidence="5 6" id="KW-0472">Membrane</keyword>
<dbReference type="PANTHER" id="PTHR30482">
    <property type="entry name" value="HIGH-AFFINITY BRANCHED-CHAIN AMINO ACID TRANSPORT SYSTEM PERMEASE"/>
    <property type="match status" value="1"/>
</dbReference>
<feature type="transmembrane region" description="Helical" evidence="6">
    <location>
        <begin position="648"/>
        <end position="670"/>
    </location>
</feature>
<keyword evidence="4 6" id="KW-1133">Transmembrane helix</keyword>
<dbReference type="InterPro" id="IPR001851">
    <property type="entry name" value="ABC_transp_permease"/>
</dbReference>
<dbReference type="InterPro" id="IPR043428">
    <property type="entry name" value="LivM-like"/>
</dbReference>
<protein>
    <submittedName>
        <fullName evidence="7">ABC transporter permease</fullName>
    </submittedName>
</protein>
<evidence type="ECO:0000256" key="5">
    <source>
        <dbReference type="ARBA" id="ARBA00023136"/>
    </source>
</evidence>
<feature type="transmembrane region" description="Helical" evidence="6">
    <location>
        <begin position="395"/>
        <end position="412"/>
    </location>
</feature>
<feature type="transmembrane region" description="Helical" evidence="6">
    <location>
        <begin position="608"/>
        <end position="636"/>
    </location>
</feature>
<dbReference type="RefSeq" id="WP_386764013.1">
    <property type="nucleotide sequence ID" value="NZ_JBHSTI010000005.1"/>
</dbReference>
<comment type="subcellular location">
    <subcellularLocation>
        <location evidence="1">Cell membrane</location>
        <topology evidence="1">Multi-pass membrane protein</topology>
    </subcellularLocation>
</comment>
<organism evidence="7 8">
    <name type="scientific">Longivirga aurantiaca</name>
    <dbReference type="NCBI Taxonomy" id="1837743"/>
    <lineage>
        <taxon>Bacteria</taxon>
        <taxon>Bacillati</taxon>
        <taxon>Actinomycetota</taxon>
        <taxon>Actinomycetes</taxon>
        <taxon>Sporichthyales</taxon>
        <taxon>Sporichthyaceae</taxon>
        <taxon>Longivirga</taxon>
    </lineage>
</organism>
<evidence type="ECO:0000313" key="7">
    <source>
        <dbReference type="EMBL" id="MFC6236965.1"/>
    </source>
</evidence>
<evidence type="ECO:0000313" key="8">
    <source>
        <dbReference type="Proteomes" id="UP001596138"/>
    </source>
</evidence>
<dbReference type="Pfam" id="PF02653">
    <property type="entry name" value="BPD_transp_2"/>
    <property type="match status" value="2"/>
</dbReference>
<keyword evidence="3 6" id="KW-0812">Transmembrane</keyword>
<feature type="transmembrane region" description="Helical" evidence="6">
    <location>
        <begin position="185"/>
        <end position="209"/>
    </location>
</feature>
<evidence type="ECO:0000256" key="6">
    <source>
        <dbReference type="SAM" id="Phobius"/>
    </source>
</evidence>
<dbReference type="CDD" id="cd06581">
    <property type="entry name" value="TM_PBP1_LivM_like"/>
    <property type="match status" value="1"/>
</dbReference>
<keyword evidence="2" id="KW-1003">Cell membrane</keyword>
<name>A0ABW1SYS0_9ACTN</name>
<proteinExistence type="predicted"/>
<feature type="transmembrane region" description="Helical" evidence="6">
    <location>
        <begin position="20"/>
        <end position="38"/>
    </location>
</feature>
<feature type="transmembrane region" description="Helical" evidence="6">
    <location>
        <begin position="110"/>
        <end position="133"/>
    </location>
</feature>
<sequence>MESTVPSAQRRGPRFIGRPLGVAVAVVAVLALLLASGQGTIQSALLGAGSGALIGALALGVVVVYRGSGVINVASGAMAMYAAYVFNSLNAKGELLIVAWRVDLGDPWPFVPSMLGAMVVAALMSAVYYFAVFGPLRSASPVSKLVASVGLLLTIQAIVVLAYGARPIPVKATFPKTPIRLPGGLFISTAQLTLVIAVVLVGTALWAVYRFSLFGLLTRASAEDGRHLMLIGRSPLVVGVGNWLFAGVVIALMSVLSTPIAGTVNPTTSTLLVVPALAAAVLGRFVSFAWAVGGGLAIGMLQAMAQYWTAQPWFPQADNLPLPGLAESVPLIVIVVALLVQRRSVTGRGSLDGAGLPFAPPSKHVMRKLAIGLVVGIAAFLVLDSAWRLATINTLVGIAICLSFVVLTGYVGQVSLAQMSLAGASAFILANFATKFGIGFPLGPILGALGAMVVGLLVGYAALRVRGVQLAIVTLAFAVAITAVVFQNAAWSRQGAGAEVPAPSIFGWEFGPGSAAPFGDSELPNPVFGMFVLVTVLLLCWMTYSIRDSAWGRRMLAVRINERAAAAAGVSVRNTKLIAFAASGFIAGIGGALSAYRFGVVTPEYFGVFASLSFLAFAYMGGISSVGGAVIGGFLVTNGLVFTALEQWLGLSPNFTLLVGGLGLVLTVVMNPDGIAGTAGAQIKGLLGRRGKAGGPPSNVVTADVVTGAAS</sequence>
<feature type="transmembrane region" description="Helical" evidence="6">
    <location>
        <begin position="320"/>
        <end position="340"/>
    </location>
</feature>
<feature type="transmembrane region" description="Helical" evidence="6">
    <location>
        <begin position="444"/>
        <end position="463"/>
    </location>
</feature>
<dbReference type="PANTHER" id="PTHR30482:SF1">
    <property type="entry name" value="BRANCHED-CHAIN AMINO ACID TRANSPORT PERMEASE PROTEIN LIVM-RELATED"/>
    <property type="match status" value="1"/>
</dbReference>
<dbReference type="CDD" id="cd06582">
    <property type="entry name" value="TM_PBP1_LivH_like"/>
    <property type="match status" value="1"/>
</dbReference>
<feature type="transmembrane region" description="Helical" evidence="6">
    <location>
        <begin position="577"/>
        <end position="596"/>
    </location>
</feature>
<feature type="transmembrane region" description="Helical" evidence="6">
    <location>
        <begin position="369"/>
        <end position="389"/>
    </location>
</feature>
<feature type="transmembrane region" description="Helical" evidence="6">
    <location>
        <begin position="44"/>
        <end position="65"/>
    </location>
</feature>
<comment type="caution">
    <text evidence="7">The sequence shown here is derived from an EMBL/GenBank/DDBJ whole genome shotgun (WGS) entry which is preliminary data.</text>
</comment>
<gene>
    <name evidence="7" type="ORF">ACFQGU_03695</name>
</gene>
<accession>A0ABW1SYS0</accession>
<reference evidence="8" key="1">
    <citation type="journal article" date="2019" name="Int. J. Syst. Evol. Microbiol.">
        <title>The Global Catalogue of Microorganisms (GCM) 10K type strain sequencing project: providing services to taxonomists for standard genome sequencing and annotation.</title>
        <authorList>
            <consortium name="The Broad Institute Genomics Platform"/>
            <consortium name="The Broad Institute Genome Sequencing Center for Infectious Disease"/>
            <person name="Wu L."/>
            <person name="Ma J."/>
        </authorList>
    </citation>
    <scope>NUCLEOTIDE SEQUENCE [LARGE SCALE GENOMIC DNA]</scope>
    <source>
        <strain evidence="8">CGMCC 4.7317</strain>
    </source>
</reference>
<evidence type="ECO:0000256" key="2">
    <source>
        <dbReference type="ARBA" id="ARBA00022475"/>
    </source>
</evidence>